<evidence type="ECO:0000313" key="3">
    <source>
        <dbReference type="Proteomes" id="UP001316803"/>
    </source>
</evidence>
<organism evidence="2 3">
    <name type="scientific">Knufia fluminis</name>
    <dbReference type="NCBI Taxonomy" id="191047"/>
    <lineage>
        <taxon>Eukaryota</taxon>
        <taxon>Fungi</taxon>
        <taxon>Dikarya</taxon>
        <taxon>Ascomycota</taxon>
        <taxon>Pezizomycotina</taxon>
        <taxon>Eurotiomycetes</taxon>
        <taxon>Chaetothyriomycetidae</taxon>
        <taxon>Chaetothyriales</taxon>
        <taxon>Trichomeriaceae</taxon>
        <taxon>Knufia</taxon>
    </lineage>
</organism>
<reference evidence="2 3" key="1">
    <citation type="submission" date="2022-12" db="EMBL/GenBank/DDBJ databases">
        <title>Genomic features and morphological characterization of a novel Knufia sp. strain isolated from spacecraft assembly facility.</title>
        <authorList>
            <person name="Teixeira M."/>
            <person name="Chander A.M."/>
            <person name="Stajich J.E."/>
            <person name="Venkateswaran K."/>
        </authorList>
    </citation>
    <scope>NUCLEOTIDE SEQUENCE [LARGE SCALE GENOMIC DNA]</scope>
    <source>
        <strain evidence="2 3">FJI-L2-BK-P2</strain>
    </source>
</reference>
<dbReference type="EMBL" id="JAKLMC020000046">
    <property type="protein sequence ID" value="KAK5948548.1"/>
    <property type="molecule type" value="Genomic_DNA"/>
</dbReference>
<feature type="region of interest" description="Disordered" evidence="1">
    <location>
        <begin position="24"/>
        <end position="50"/>
    </location>
</feature>
<gene>
    <name evidence="2" type="ORF">OHC33_010444</name>
</gene>
<proteinExistence type="predicted"/>
<evidence type="ECO:0000256" key="1">
    <source>
        <dbReference type="SAM" id="MobiDB-lite"/>
    </source>
</evidence>
<feature type="compositionally biased region" description="Polar residues" evidence="1">
    <location>
        <begin position="214"/>
        <end position="224"/>
    </location>
</feature>
<keyword evidence="3" id="KW-1185">Reference proteome</keyword>
<name>A0AAN8ED21_9EURO</name>
<comment type="caution">
    <text evidence="2">The sequence shown here is derived from an EMBL/GenBank/DDBJ whole genome shotgun (WGS) entry which is preliminary data.</text>
</comment>
<evidence type="ECO:0000313" key="2">
    <source>
        <dbReference type="EMBL" id="KAK5948548.1"/>
    </source>
</evidence>
<accession>A0AAN8ED21</accession>
<dbReference type="Proteomes" id="UP001316803">
    <property type="component" value="Unassembled WGS sequence"/>
</dbReference>
<protein>
    <submittedName>
        <fullName evidence="2">Uncharacterized protein</fullName>
    </submittedName>
</protein>
<dbReference type="AlphaFoldDB" id="A0AAN8ED21"/>
<sequence length="246" mass="25661">MASDDASGTQLPDREQLLQAIETAQAAHKAQSTANDLKSKAQAMTDPKQREKMLQEAFDKEIEANGHSKAAKRMQSGTWQGLGFGGGIGAATGLGLGAGLGTVLGAVTAVPTAGLGMLVGSGVGAIHGPWIKLGGKEQKLEDANPNEVVDAIEQEKDGQQNKEFEQQLAATAQDTTPSGGGTAESKPRRKPKKLEIRSQRNTESGWQPGAATENAPSKNSGSSEQKAKRKPKKLEVRSGKNGTGKP</sequence>
<feature type="region of interest" description="Disordered" evidence="1">
    <location>
        <begin position="169"/>
        <end position="246"/>
    </location>
</feature>